<dbReference type="GO" id="GO:0016020">
    <property type="term" value="C:membrane"/>
    <property type="evidence" value="ECO:0007669"/>
    <property type="project" value="UniProtKB-SubCell"/>
</dbReference>
<dbReference type="PANTHER" id="PTHR30576:SF21">
    <property type="entry name" value="UDP-GLUCOSE:UNDECAPRENYL-PHOSPHATE GLUCOSE-1-PHOSPHATE TRANSFERASE"/>
    <property type="match status" value="1"/>
</dbReference>
<evidence type="ECO:0000256" key="1">
    <source>
        <dbReference type="ARBA" id="ARBA00004141"/>
    </source>
</evidence>
<accession>A0A1G6EKJ4</accession>
<proteinExistence type="inferred from homology"/>
<evidence type="ECO:0000256" key="6">
    <source>
        <dbReference type="ARBA" id="ARBA00023136"/>
    </source>
</evidence>
<dbReference type="InterPro" id="IPR003362">
    <property type="entry name" value="Bact_transf"/>
</dbReference>
<evidence type="ECO:0000313" key="8">
    <source>
        <dbReference type="EMBL" id="SDB57910.1"/>
    </source>
</evidence>
<dbReference type="AlphaFoldDB" id="A0A1G6EKJ4"/>
<dbReference type="EMBL" id="FMXO01000019">
    <property type="protein sequence ID" value="SDB57910.1"/>
    <property type="molecule type" value="Genomic_DNA"/>
</dbReference>
<evidence type="ECO:0000313" key="9">
    <source>
        <dbReference type="Proteomes" id="UP000198771"/>
    </source>
</evidence>
<dbReference type="NCBIfam" id="TIGR03025">
    <property type="entry name" value="EPS_sugtrans"/>
    <property type="match status" value="1"/>
</dbReference>
<keyword evidence="9" id="KW-1185">Reference proteome</keyword>
<keyword evidence="4" id="KW-0812">Transmembrane</keyword>
<organism evidence="8 9">
    <name type="scientific">Desulfonatronum thiosulfatophilum</name>
    <dbReference type="NCBI Taxonomy" id="617002"/>
    <lineage>
        <taxon>Bacteria</taxon>
        <taxon>Pseudomonadati</taxon>
        <taxon>Thermodesulfobacteriota</taxon>
        <taxon>Desulfovibrionia</taxon>
        <taxon>Desulfovibrionales</taxon>
        <taxon>Desulfonatronaceae</taxon>
        <taxon>Desulfonatronum</taxon>
    </lineage>
</organism>
<sequence>MTRFLITLKTGDIALAFIALYAAMIIRFGEELHQGVFITFEQAGAVVATILFSSVVVEMYNQRQKITVRDLAMRIILGLTLSFFLLSALYYVLPATMYGRGILFLTLLIFGAFQFTWHLFFKRMDIMPGLAKKVLILGAGPLAKEIGTLVSANGQQFTLAGYYDPECEPVVVPRKEIVENGAGLFHTVEQLKPDHVVVSLPQRRGTFPLQDMLSCKISGVDIVDAPSFYEQVTGKLLLENITPSWFIFSDGFRINNLTRLFKRLLDVTSAGLGLLLTLPLFPVIALLIKLDSPGPVFFRQTRVGQRDEEFTLIKFRTMRQDAETVTGAVWAQQDDPRITKLGHILRKTRVDEIPQLINVVLGDMSLIGPRPERPEFVSELKKVIPYYSERHFVKPGVTGWAQVCYPYGSSVEDAVEKLRYDLYYIKNLSLLFDIRIILRTINVVLFQEGSR</sequence>
<dbReference type="Pfam" id="PF02397">
    <property type="entry name" value="Bac_transf"/>
    <property type="match status" value="1"/>
</dbReference>
<dbReference type="GO" id="GO:0009242">
    <property type="term" value="P:colanic acid biosynthetic process"/>
    <property type="evidence" value="ECO:0007669"/>
    <property type="project" value="TreeGrafter"/>
</dbReference>
<name>A0A1G6EKJ4_9BACT</name>
<reference evidence="8 9" key="1">
    <citation type="submission" date="2016-10" db="EMBL/GenBank/DDBJ databases">
        <authorList>
            <person name="de Groot N.N."/>
        </authorList>
    </citation>
    <scope>NUCLEOTIDE SEQUENCE [LARGE SCALE GENOMIC DNA]</scope>
    <source>
        <strain evidence="8 9">ASO4-2</strain>
    </source>
</reference>
<dbReference type="InterPro" id="IPR017464">
    <property type="entry name" value="Sugar_tfrase_EpsB_2"/>
</dbReference>
<dbReference type="RefSeq" id="WP_092123352.1">
    <property type="nucleotide sequence ID" value="NZ_FMXO01000019.1"/>
</dbReference>
<evidence type="ECO:0000256" key="2">
    <source>
        <dbReference type="ARBA" id="ARBA00006464"/>
    </source>
</evidence>
<dbReference type="STRING" id="617002.SAMN05660653_02912"/>
<evidence type="ECO:0000256" key="5">
    <source>
        <dbReference type="ARBA" id="ARBA00022989"/>
    </source>
</evidence>
<protein>
    <submittedName>
        <fullName evidence="8">Sugar transferase, PEP-CTERM system associated/exopolysaccharide biosynthesis polyprenyl glycosylphosphotransferase</fullName>
    </submittedName>
</protein>
<dbReference type="OrthoDB" id="9808602at2"/>
<dbReference type="PANTHER" id="PTHR30576">
    <property type="entry name" value="COLANIC BIOSYNTHESIS UDP-GLUCOSE LIPID CARRIER TRANSFERASE"/>
    <property type="match status" value="1"/>
</dbReference>
<feature type="domain" description="Bacterial sugar transferase" evidence="7">
    <location>
        <begin position="262"/>
        <end position="445"/>
    </location>
</feature>
<keyword evidence="5" id="KW-1133">Transmembrane helix</keyword>
<comment type="subcellular location">
    <subcellularLocation>
        <location evidence="1">Membrane</location>
        <topology evidence="1">Multi-pass membrane protein</topology>
    </subcellularLocation>
</comment>
<dbReference type="NCBIfam" id="TIGR03013">
    <property type="entry name" value="EpsB_2"/>
    <property type="match status" value="1"/>
</dbReference>
<evidence type="ECO:0000256" key="4">
    <source>
        <dbReference type="ARBA" id="ARBA00022692"/>
    </source>
</evidence>
<gene>
    <name evidence="8" type="ORF">SAMN05660653_02912</name>
</gene>
<keyword evidence="3 8" id="KW-0808">Transferase</keyword>
<dbReference type="GO" id="GO:0089702">
    <property type="term" value="F:undecaprenyl-phosphate glucose phosphotransferase activity"/>
    <property type="evidence" value="ECO:0007669"/>
    <property type="project" value="TreeGrafter"/>
</dbReference>
<evidence type="ECO:0000256" key="3">
    <source>
        <dbReference type="ARBA" id="ARBA00022679"/>
    </source>
</evidence>
<evidence type="ECO:0000259" key="7">
    <source>
        <dbReference type="Pfam" id="PF02397"/>
    </source>
</evidence>
<dbReference type="InterPro" id="IPR017475">
    <property type="entry name" value="EPS_sugar_tfrase"/>
</dbReference>
<dbReference type="Proteomes" id="UP000198771">
    <property type="component" value="Unassembled WGS sequence"/>
</dbReference>
<comment type="similarity">
    <text evidence="2">Belongs to the bacterial sugar transferase family.</text>
</comment>
<keyword evidence="6" id="KW-0472">Membrane</keyword>